<name>A6J788_RAT</name>
<sequence>MSRPVVLRVAGEMARILISPGAKGGGGGRLPNCLQLCKTAASTPTRFICVPSTVRLADIPTDWKTENELLESISLEYPTFFFYHISATG</sequence>
<dbReference type="EMBL" id="CH473977">
    <property type="protein sequence ID" value="EDL98238.1"/>
    <property type="molecule type" value="Genomic_DNA"/>
</dbReference>
<protein>
    <submittedName>
        <fullName evidence="1">RCG63340</fullName>
    </submittedName>
</protein>
<dbReference type="Proteomes" id="UP000234681">
    <property type="component" value="Chromosome 17"/>
</dbReference>
<evidence type="ECO:0000313" key="2">
    <source>
        <dbReference type="Proteomes" id="UP000234681"/>
    </source>
</evidence>
<organism evidence="1 2">
    <name type="scientific">Rattus norvegicus</name>
    <name type="common">Rat</name>
    <dbReference type="NCBI Taxonomy" id="10116"/>
    <lineage>
        <taxon>Eukaryota</taxon>
        <taxon>Metazoa</taxon>
        <taxon>Chordata</taxon>
        <taxon>Craniata</taxon>
        <taxon>Vertebrata</taxon>
        <taxon>Euteleostomi</taxon>
        <taxon>Mammalia</taxon>
        <taxon>Eutheria</taxon>
        <taxon>Euarchontoglires</taxon>
        <taxon>Glires</taxon>
        <taxon>Rodentia</taxon>
        <taxon>Myomorpha</taxon>
        <taxon>Muroidea</taxon>
        <taxon>Muridae</taxon>
        <taxon>Murinae</taxon>
        <taxon>Rattus</taxon>
    </lineage>
</organism>
<evidence type="ECO:0000313" key="1">
    <source>
        <dbReference type="EMBL" id="EDL98238.1"/>
    </source>
</evidence>
<reference evidence="2" key="1">
    <citation type="submission" date="2005-09" db="EMBL/GenBank/DDBJ databases">
        <authorList>
            <person name="Mural R.J."/>
            <person name="Li P.W."/>
            <person name="Adams M.D."/>
            <person name="Amanatides P.G."/>
            <person name="Baden-Tillson H."/>
            <person name="Barnstead M."/>
            <person name="Chin S.H."/>
            <person name="Dew I."/>
            <person name="Evans C.A."/>
            <person name="Ferriera S."/>
            <person name="Flanigan M."/>
            <person name="Fosler C."/>
            <person name="Glodek A."/>
            <person name="Gu Z."/>
            <person name="Holt R.A."/>
            <person name="Jennings D."/>
            <person name="Kraft C.L."/>
            <person name="Lu F."/>
            <person name="Nguyen T."/>
            <person name="Nusskern D.R."/>
            <person name="Pfannkoch C.M."/>
            <person name="Sitter C."/>
            <person name="Sutton G.G."/>
            <person name="Venter J.C."/>
            <person name="Wang Z."/>
            <person name="Woodage T."/>
            <person name="Zheng X.H."/>
            <person name="Zhong F."/>
        </authorList>
    </citation>
    <scope>NUCLEOTIDE SEQUENCE [LARGE SCALE GENOMIC DNA]</scope>
    <source>
        <strain>BN</strain>
        <strain evidence="2">Sprague-Dawley</strain>
    </source>
</reference>
<accession>A6J788</accession>
<proteinExistence type="predicted"/>
<gene>
    <name evidence="1" type="ORF">rCG_63340</name>
</gene>
<dbReference type="AlphaFoldDB" id="A6J788"/>